<evidence type="ECO:0000259" key="10">
    <source>
        <dbReference type="PROSITE" id="PS51755"/>
    </source>
</evidence>
<dbReference type="PROSITE" id="PS51755">
    <property type="entry name" value="OMPR_PHOB"/>
    <property type="match status" value="1"/>
</dbReference>
<name>A0A2A6DYL2_9BACL</name>
<dbReference type="PROSITE" id="PS50110">
    <property type="entry name" value="RESPONSE_REGULATORY"/>
    <property type="match status" value="1"/>
</dbReference>
<dbReference type="EMBL" id="MOXJ01000026">
    <property type="protein sequence ID" value="PDO09825.1"/>
    <property type="molecule type" value="Genomic_DNA"/>
</dbReference>
<sequence length="228" mass="26014">MARPHILLIDDDPDVASILSPYLKREGFRLTVSRNGYDALRQFRRTPFDLVLLDVVLPETDGYSVCRELRSQGDTPVIFLSCRADESDKIRGFDAGGDDYVTKPFSPRELVARVKARLRSRDARPPSRSSHVLRVGRLEIDTLLQRVTVDGRPVRLSAKEYRILCLLASRSGQTVGFRELCRDLWGRDTVRDLRTLTVHIRNLRKKLEPDPAHPEHIVTVRGTGYKLV</sequence>
<evidence type="ECO:0000313" key="12">
    <source>
        <dbReference type="Proteomes" id="UP000243688"/>
    </source>
</evidence>
<dbReference type="SMART" id="SM00862">
    <property type="entry name" value="Trans_reg_C"/>
    <property type="match status" value="1"/>
</dbReference>
<dbReference type="Gene3D" id="1.10.10.10">
    <property type="entry name" value="Winged helix-like DNA-binding domain superfamily/Winged helix DNA-binding domain"/>
    <property type="match status" value="1"/>
</dbReference>
<keyword evidence="5 8" id="KW-0238">DNA-binding</keyword>
<evidence type="ECO:0000313" key="11">
    <source>
        <dbReference type="EMBL" id="PDO09825.1"/>
    </source>
</evidence>
<keyword evidence="3" id="KW-0902">Two-component regulatory system</keyword>
<dbReference type="InterPro" id="IPR011006">
    <property type="entry name" value="CheY-like_superfamily"/>
</dbReference>
<feature type="modified residue" description="4-aspartylphosphate" evidence="7">
    <location>
        <position position="54"/>
    </location>
</feature>
<dbReference type="InterPro" id="IPR036388">
    <property type="entry name" value="WH-like_DNA-bd_sf"/>
</dbReference>
<gene>
    <name evidence="11" type="ORF">BLM47_10375</name>
</gene>
<feature type="domain" description="OmpR/PhoB-type" evidence="10">
    <location>
        <begin position="130"/>
        <end position="228"/>
    </location>
</feature>
<dbReference type="SUPFAM" id="SSF52172">
    <property type="entry name" value="CheY-like"/>
    <property type="match status" value="1"/>
</dbReference>
<dbReference type="FunFam" id="1.10.10.10:FF:000018">
    <property type="entry name" value="DNA-binding response regulator ResD"/>
    <property type="match status" value="1"/>
</dbReference>
<organism evidence="11 12">
    <name type="scientific">Candidatus Reconcilbacillus cellulovorans</name>
    <dbReference type="NCBI Taxonomy" id="1906605"/>
    <lineage>
        <taxon>Bacteria</taxon>
        <taxon>Bacillati</taxon>
        <taxon>Bacillota</taxon>
        <taxon>Bacilli</taxon>
        <taxon>Bacillales</taxon>
        <taxon>Paenibacillaceae</taxon>
        <taxon>Candidatus Reconcilbacillus</taxon>
    </lineage>
</organism>
<evidence type="ECO:0000256" key="8">
    <source>
        <dbReference type="PROSITE-ProRule" id="PRU01091"/>
    </source>
</evidence>
<evidence type="ECO:0000256" key="5">
    <source>
        <dbReference type="ARBA" id="ARBA00023125"/>
    </source>
</evidence>
<comment type="caution">
    <text evidence="11">The sequence shown here is derived from an EMBL/GenBank/DDBJ whole genome shotgun (WGS) entry which is preliminary data.</text>
</comment>
<dbReference type="InterPro" id="IPR001789">
    <property type="entry name" value="Sig_transdc_resp-reg_receiver"/>
</dbReference>
<evidence type="ECO:0008006" key="13">
    <source>
        <dbReference type="Google" id="ProtNLM"/>
    </source>
</evidence>
<dbReference type="InterPro" id="IPR039420">
    <property type="entry name" value="WalR-like"/>
</dbReference>
<dbReference type="Pfam" id="PF00486">
    <property type="entry name" value="Trans_reg_C"/>
    <property type="match status" value="1"/>
</dbReference>
<proteinExistence type="predicted"/>
<dbReference type="AlphaFoldDB" id="A0A2A6DYL2"/>
<dbReference type="GO" id="GO:0006355">
    <property type="term" value="P:regulation of DNA-templated transcription"/>
    <property type="evidence" value="ECO:0007669"/>
    <property type="project" value="InterPro"/>
</dbReference>
<evidence type="ECO:0000256" key="3">
    <source>
        <dbReference type="ARBA" id="ARBA00023012"/>
    </source>
</evidence>
<evidence type="ECO:0000256" key="7">
    <source>
        <dbReference type="PROSITE-ProRule" id="PRU00169"/>
    </source>
</evidence>
<evidence type="ECO:0000256" key="4">
    <source>
        <dbReference type="ARBA" id="ARBA00023015"/>
    </source>
</evidence>
<dbReference type="InterPro" id="IPR001867">
    <property type="entry name" value="OmpR/PhoB-type_DNA-bd"/>
</dbReference>
<dbReference type="PANTHER" id="PTHR48111">
    <property type="entry name" value="REGULATOR OF RPOS"/>
    <property type="match status" value="1"/>
</dbReference>
<evidence type="ECO:0000259" key="9">
    <source>
        <dbReference type="PROSITE" id="PS50110"/>
    </source>
</evidence>
<comment type="subcellular location">
    <subcellularLocation>
        <location evidence="1">Cytoplasm</location>
    </subcellularLocation>
</comment>
<protein>
    <recommendedName>
        <fullName evidence="13">DNA-binding response regulator</fullName>
    </recommendedName>
</protein>
<evidence type="ECO:0000256" key="6">
    <source>
        <dbReference type="ARBA" id="ARBA00023163"/>
    </source>
</evidence>
<keyword evidence="4" id="KW-0805">Transcription regulation</keyword>
<dbReference type="CDD" id="cd00383">
    <property type="entry name" value="trans_reg_C"/>
    <property type="match status" value="1"/>
</dbReference>
<dbReference type="GO" id="GO:0005829">
    <property type="term" value="C:cytosol"/>
    <property type="evidence" value="ECO:0007669"/>
    <property type="project" value="TreeGrafter"/>
</dbReference>
<dbReference type="Proteomes" id="UP000243688">
    <property type="component" value="Unassembled WGS sequence"/>
</dbReference>
<feature type="domain" description="Response regulatory" evidence="9">
    <location>
        <begin position="5"/>
        <end position="118"/>
    </location>
</feature>
<evidence type="ECO:0000256" key="2">
    <source>
        <dbReference type="ARBA" id="ARBA00022553"/>
    </source>
</evidence>
<reference evidence="11 12" key="1">
    <citation type="submission" date="2016-12" db="EMBL/GenBank/DDBJ databases">
        <title>Candidatus Reconcilibacillus cellulovorans genome.</title>
        <authorList>
            <person name="Kolinko S."/>
            <person name="Wu Y.-W."/>
            <person name="Tachea F."/>
            <person name="Denzel E."/>
            <person name="Hiras J."/>
            <person name="Baecker N."/>
            <person name="Chan L.J."/>
            <person name="Eichorst S.A."/>
            <person name="Frey D."/>
            <person name="Adams P.D."/>
            <person name="Pray T."/>
            <person name="Tanjore D."/>
            <person name="Petzold C.J."/>
            <person name="Gladden J.M."/>
            <person name="Simmons B.A."/>
            <person name="Singer S.W."/>
        </authorList>
    </citation>
    <scope>NUCLEOTIDE SEQUENCE [LARGE SCALE GENOMIC DNA]</scope>
    <source>
        <strain evidence="11">JTherm</strain>
    </source>
</reference>
<evidence type="ECO:0000256" key="1">
    <source>
        <dbReference type="ARBA" id="ARBA00004496"/>
    </source>
</evidence>
<dbReference type="GO" id="GO:0000156">
    <property type="term" value="F:phosphorelay response regulator activity"/>
    <property type="evidence" value="ECO:0007669"/>
    <property type="project" value="TreeGrafter"/>
</dbReference>
<dbReference type="GO" id="GO:0000976">
    <property type="term" value="F:transcription cis-regulatory region binding"/>
    <property type="evidence" value="ECO:0007669"/>
    <property type="project" value="TreeGrafter"/>
</dbReference>
<keyword evidence="2 7" id="KW-0597">Phosphoprotein</keyword>
<dbReference type="SMART" id="SM00448">
    <property type="entry name" value="REC"/>
    <property type="match status" value="1"/>
</dbReference>
<dbReference type="Gene3D" id="6.10.250.690">
    <property type="match status" value="1"/>
</dbReference>
<dbReference type="GO" id="GO:0032993">
    <property type="term" value="C:protein-DNA complex"/>
    <property type="evidence" value="ECO:0007669"/>
    <property type="project" value="TreeGrafter"/>
</dbReference>
<feature type="DNA-binding region" description="OmpR/PhoB-type" evidence="8">
    <location>
        <begin position="130"/>
        <end position="228"/>
    </location>
</feature>
<dbReference type="Pfam" id="PF00072">
    <property type="entry name" value="Response_reg"/>
    <property type="match status" value="1"/>
</dbReference>
<dbReference type="PANTHER" id="PTHR48111:SF21">
    <property type="entry name" value="DNA-BINDING DUAL MASTER TRANSCRIPTIONAL REGULATOR RPAA"/>
    <property type="match status" value="1"/>
</dbReference>
<accession>A0A2A6DYL2</accession>
<dbReference type="Gene3D" id="3.40.50.2300">
    <property type="match status" value="1"/>
</dbReference>
<keyword evidence="6" id="KW-0804">Transcription</keyword>